<evidence type="ECO:0000313" key="3">
    <source>
        <dbReference type="Proteomes" id="UP001054945"/>
    </source>
</evidence>
<feature type="region of interest" description="Disordered" evidence="1">
    <location>
        <begin position="83"/>
        <end position="108"/>
    </location>
</feature>
<dbReference type="EMBL" id="BPLR01018816">
    <property type="protein sequence ID" value="GIZ02477.1"/>
    <property type="molecule type" value="Genomic_DNA"/>
</dbReference>
<keyword evidence="3" id="KW-1185">Reference proteome</keyword>
<evidence type="ECO:0000256" key="1">
    <source>
        <dbReference type="SAM" id="MobiDB-lite"/>
    </source>
</evidence>
<sequence length="148" mass="16618">MTFGEFQSNAYGVESILNTTALQPALSTGQGSFHEFCPSYSVWGNRLPNLLDIFPLNQPIWQRIFRKRTNEFRTIGCFVCKLSERGEGGSPGKGQGGGGEKKRKSPAGDFLLYDRRIYLSESRKTPKKMCPNKTLLTRNSKTEIAAQY</sequence>
<reference evidence="2 3" key="1">
    <citation type="submission" date="2021-06" db="EMBL/GenBank/DDBJ databases">
        <title>Caerostris extrusa draft genome.</title>
        <authorList>
            <person name="Kono N."/>
            <person name="Arakawa K."/>
        </authorList>
    </citation>
    <scope>NUCLEOTIDE SEQUENCE [LARGE SCALE GENOMIC DNA]</scope>
</reference>
<dbReference type="Proteomes" id="UP001054945">
    <property type="component" value="Unassembled WGS sequence"/>
</dbReference>
<protein>
    <submittedName>
        <fullName evidence="2">Uncharacterized protein</fullName>
    </submittedName>
</protein>
<proteinExistence type="predicted"/>
<gene>
    <name evidence="2" type="ORF">CEXT_728661</name>
</gene>
<comment type="caution">
    <text evidence="2">The sequence shown here is derived from an EMBL/GenBank/DDBJ whole genome shotgun (WGS) entry which is preliminary data.</text>
</comment>
<feature type="compositionally biased region" description="Gly residues" evidence="1">
    <location>
        <begin position="88"/>
        <end position="98"/>
    </location>
</feature>
<dbReference type="AlphaFoldDB" id="A0AAV4Y557"/>
<name>A0AAV4Y557_CAEEX</name>
<organism evidence="2 3">
    <name type="scientific">Caerostris extrusa</name>
    <name type="common">Bark spider</name>
    <name type="synonym">Caerostris bankana</name>
    <dbReference type="NCBI Taxonomy" id="172846"/>
    <lineage>
        <taxon>Eukaryota</taxon>
        <taxon>Metazoa</taxon>
        <taxon>Ecdysozoa</taxon>
        <taxon>Arthropoda</taxon>
        <taxon>Chelicerata</taxon>
        <taxon>Arachnida</taxon>
        <taxon>Araneae</taxon>
        <taxon>Araneomorphae</taxon>
        <taxon>Entelegynae</taxon>
        <taxon>Araneoidea</taxon>
        <taxon>Araneidae</taxon>
        <taxon>Caerostris</taxon>
    </lineage>
</organism>
<accession>A0AAV4Y557</accession>
<evidence type="ECO:0000313" key="2">
    <source>
        <dbReference type="EMBL" id="GIZ02477.1"/>
    </source>
</evidence>